<gene>
    <name evidence="2" type="ORF">GCM10022226_13320</name>
</gene>
<keyword evidence="3" id="KW-1185">Reference proteome</keyword>
<evidence type="ECO:0000313" key="2">
    <source>
        <dbReference type="EMBL" id="GAA3795292.1"/>
    </source>
</evidence>
<feature type="compositionally biased region" description="Basic residues" evidence="1">
    <location>
        <begin position="179"/>
        <end position="192"/>
    </location>
</feature>
<reference evidence="3" key="1">
    <citation type="journal article" date="2019" name="Int. J. Syst. Evol. Microbiol.">
        <title>The Global Catalogue of Microorganisms (GCM) 10K type strain sequencing project: providing services to taxonomists for standard genome sequencing and annotation.</title>
        <authorList>
            <consortium name="The Broad Institute Genomics Platform"/>
            <consortium name="The Broad Institute Genome Sequencing Center for Infectious Disease"/>
            <person name="Wu L."/>
            <person name="Ma J."/>
        </authorList>
    </citation>
    <scope>NUCLEOTIDE SEQUENCE [LARGE SCALE GENOMIC DNA]</scope>
    <source>
        <strain evidence="3">JCM 16908</strain>
    </source>
</reference>
<organism evidence="2 3">
    <name type="scientific">Sphaerisporangium flaviroseum</name>
    <dbReference type="NCBI Taxonomy" id="509199"/>
    <lineage>
        <taxon>Bacteria</taxon>
        <taxon>Bacillati</taxon>
        <taxon>Actinomycetota</taxon>
        <taxon>Actinomycetes</taxon>
        <taxon>Streptosporangiales</taxon>
        <taxon>Streptosporangiaceae</taxon>
        <taxon>Sphaerisporangium</taxon>
    </lineage>
</organism>
<protein>
    <submittedName>
        <fullName evidence="2">Uncharacterized protein</fullName>
    </submittedName>
</protein>
<comment type="caution">
    <text evidence="2">The sequence shown here is derived from an EMBL/GenBank/DDBJ whole genome shotgun (WGS) entry which is preliminary data.</text>
</comment>
<evidence type="ECO:0000313" key="3">
    <source>
        <dbReference type="Proteomes" id="UP001500888"/>
    </source>
</evidence>
<dbReference type="EMBL" id="BAAAZR010000002">
    <property type="protein sequence ID" value="GAA3795292.1"/>
    <property type="molecule type" value="Genomic_DNA"/>
</dbReference>
<dbReference type="Proteomes" id="UP001500888">
    <property type="component" value="Unassembled WGS sequence"/>
</dbReference>
<feature type="region of interest" description="Disordered" evidence="1">
    <location>
        <begin position="160"/>
        <end position="192"/>
    </location>
</feature>
<dbReference type="RefSeq" id="WP_344935561.1">
    <property type="nucleotide sequence ID" value="NZ_BAAAZR010000002.1"/>
</dbReference>
<name>A0ABP7HKI4_9ACTN</name>
<evidence type="ECO:0000256" key="1">
    <source>
        <dbReference type="SAM" id="MobiDB-lite"/>
    </source>
</evidence>
<accession>A0ABP7HKI4</accession>
<proteinExistence type="predicted"/>
<sequence>MNDRILDSVNDRLHEIAGRLASGDSRPANYEQGIDSDYKKVLSTLIHLVDEEDLSQDVLLIHKQATATLPIFDEADVDAAIDSAVADLEKKGGRHRRESRVVQEQRKLIESLTQLGIEQQDLVIVARCLGATDIALDFWKSPAAPEPMIIDALCEEESMSSAEESVESEKSANSIRFKAGQHSRGRRHCTGS</sequence>